<gene>
    <name evidence="3" type="ORF">CELE_H39E23.2</name>
    <name evidence="3 5" type="ORF">H39E23.2</name>
</gene>
<dbReference type="Pfam" id="PF01579">
    <property type="entry name" value="DUF19"/>
    <property type="match status" value="1"/>
</dbReference>
<evidence type="ECO:0000313" key="3">
    <source>
        <dbReference type="EMBL" id="CAE17867.2"/>
    </source>
</evidence>
<dbReference type="AlphaFoldDB" id="Q7YWY4"/>
<dbReference type="OrthoDB" id="5825448at2759"/>
<dbReference type="InterPro" id="IPR002542">
    <property type="entry name" value="T20D4.11-like_dom"/>
</dbReference>
<dbReference type="EMBL" id="BX284605">
    <property type="protein sequence ID" value="CAE17867.2"/>
    <property type="molecule type" value="Genomic_DNA"/>
</dbReference>
<dbReference type="Proteomes" id="UP000001940">
    <property type="component" value="Chromosome V"/>
</dbReference>
<evidence type="ECO:0000256" key="1">
    <source>
        <dbReference type="SAM" id="SignalP"/>
    </source>
</evidence>
<accession>Q7YWY4</accession>
<sequence>MKFSSTIIFLIFLLVPSLKCAFRTGHRHDWYEKNRLKVSCLQQDDPVGRNAVSRCWFWEGMKSWFRRTSISWYPEQTKTWNMTELTAHCDKYYTCMENTKCYKDFVLFETLDRCSHDAFNIGPMSFCYSTLRDVAKNFPDKLSSCVKEHLDATPTRKWTCEIAQDLGNCLLPDVKNYCEPNFLPIFKEHQDSRMFNLGCDGRLKFKDMEDLKDHNATDLVGSSVEIE</sequence>
<dbReference type="AGR" id="WB:WBGene00010432"/>
<feature type="domain" description="T20D4.11-like" evidence="2">
    <location>
        <begin position="77"/>
        <end position="193"/>
    </location>
</feature>
<dbReference type="GeneID" id="3565814"/>
<keyword evidence="4" id="KW-1185">Reference proteome</keyword>
<dbReference type="FunCoup" id="Q7YWY4">
    <property type="interactions" value="811"/>
</dbReference>
<feature type="signal peptide" evidence="1">
    <location>
        <begin position="1"/>
        <end position="21"/>
    </location>
</feature>
<keyword evidence="1" id="KW-0732">Signal</keyword>
<dbReference type="CTD" id="3565814"/>
<evidence type="ECO:0000259" key="2">
    <source>
        <dbReference type="Pfam" id="PF01579"/>
    </source>
</evidence>
<evidence type="ECO:0000313" key="5">
    <source>
        <dbReference type="WormBase" id="H39E23.2"/>
    </source>
</evidence>
<organism evidence="3 4">
    <name type="scientific">Caenorhabditis elegans</name>
    <dbReference type="NCBI Taxonomy" id="6239"/>
    <lineage>
        <taxon>Eukaryota</taxon>
        <taxon>Metazoa</taxon>
        <taxon>Ecdysozoa</taxon>
        <taxon>Nematoda</taxon>
        <taxon>Chromadorea</taxon>
        <taxon>Rhabditida</taxon>
        <taxon>Rhabditina</taxon>
        <taxon>Rhabditomorpha</taxon>
        <taxon>Rhabditoidea</taxon>
        <taxon>Rhabditidae</taxon>
        <taxon>Peloderinae</taxon>
        <taxon>Caenorhabditis</taxon>
    </lineage>
</organism>
<dbReference type="UCSC" id="H39E23.2">
    <property type="organism name" value="c. elegans"/>
</dbReference>
<dbReference type="WormBase" id="H39E23.2">
    <property type="protein sequence ID" value="CE44129"/>
    <property type="gene ID" value="WBGene00010432"/>
</dbReference>
<dbReference type="eggNOG" id="ENOG502THXG">
    <property type="taxonomic scope" value="Eukaryota"/>
</dbReference>
<name>Q7YWY4_CAEEL</name>
<proteinExistence type="predicted"/>
<feature type="chain" id="PRO_5004294975" evidence="1">
    <location>
        <begin position="22"/>
        <end position="227"/>
    </location>
</feature>
<dbReference type="RefSeq" id="NP_001024020.2">
    <property type="nucleotide sequence ID" value="NM_001028849.2"/>
</dbReference>
<evidence type="ECO:0000313" key="4">
    <source>
        <dbReference type="Proteomes" id="UP000001940"/>
    </source>
</evidence>
<dbReference type="HOGENOM" id="CLU_093967_0_0_1"/>
<dbReference type="OMA" id="YVCMENT"/>
<protein>
    <submittedName>
        <fullName evidence="3">T20D4.11-like domain-containing protein</fullName>
    </submittedName>
</protein>
<dbReference type="Bgee" id="WBGene00010432">
    <property type="expression patterns" value="Expressed in pharyngeal muscle cell (C elegans) and 1 other cell type or tissue"/>
</dbReference>
<dbReference type="PaxDb" id="6239-H39E23.2"/>
<dbReference type="PeptideAtlas" id="Q7YWY4"/>
<dbReference type="KEGG" id="cel:CELE_H39E23.2"/>
<dbReference type="InParanoid" id="Q7YWY4"/>
<reference evidence="3 4" key="1">
    <citation type="journal article" date="1998" name="Science">
        <title>Genome sequence of the nematode C. elegans: a platform for investigating biology.</title>
        <authorList>
            <consortium name="The C. elegans sequencing consortium"/>
            <person name="Sulson J.E."/>
            <person name="Waterston R."/>
        </authorList>
    </citation>
    <scope>NUCLEOTIDE SEQUENCE [LARGE SCALE GENOMIC DNA]</scope>
    <source>
        <strain evidence="3 4">Bristol N2</strain>
    </source>
</reference>